<protein>
    <submittedName>
        <fullName evidence="1">RidA family protein</fullName>
    </submittedName>
</protein>
<proteinExistence type="predicted"/>
<reference evidence="1" key="1">
    <citation type="submission" date="2022-04" db="EMBL/GenBank/DDBJ databases">
        <title>Shinella lacus sp. nov., a novel member of the genus Shinella from water.</title>
        <authorList>
            <person name="Deng Y."/>
        </authorList>
    </citation>
    <scope>NUCLEOTIDE SEQUENCE</scope>
    <source>
        <strain evidence="1">JCM 31239</strain>
    </source>
</reference>
<dbReference type="InterPro" id="IPR006175">
    <property type="entry name" value="YjgF/YER057c/UK114"/>
</dbReference>
<dbReference type="InterPro" id="IPR035709">
    <property type="entry name" value="YoaB-like"/>
</dbReference>
<accession>A0ABT8XMK4</accession>
<dbReference type="RefSeq" id="WP_244760928.1">
    <property type="nucleotide sequence ID" value="NZ_JALJCJ010000003.1"/>
</dbReference>
<sequence>MDIKRFETGPRMSGAVVHNGTVYLAGQVGQAGSDVTEQTKQALAEVDRLLALAGTDKTRILSTQIWLADMADFPKMNAVWDAWVPQGHTPARATGESKLATPDYLVEVIVVAAL</sequence>
<dbReference type="PANTHER" id="PTHR47328">
    <property type="match status" value="1"/>
</dbReference>
<gene>
    <name evidence="1" type="ORF">GB928_027585</name>
</gene>
<dbReference type="PANTHER" id="PTHR47328:SF1">
    <property type="entry name" value="RUTC FAMILY PROTEIN YOAB"/>
    <property type="match status" value="1"/>
</dbReference>
<dbReference type="SUPFAM" id="SSF55298">
    <property type="entry name" value="YjgF-like"/>
    <property type="match status" value="1"/>
</dbReference>
<dbReference type="InterPro" id="IPR035959">
    <property type="entry name" value="RutC-like_sf"/>
</dbReference>
<name>A0ABT8XMK4_9HYPH</name>
<organism evidence="1 2">
    <name type="scientific">Shinella curvata</name>
    <dbReference type="NCBI Taxonomy" id="1817964"/>
    <lineage>
        <taxon>Bacteria</taxon>
        <taxon>Pseudomonadati</taxon>
        <taxon>Pseudomonadota</taxon>
        <taxon>Alphaproteobacteria</taxon>
        <taxon>Hyphomicrobiales</taxon>
        <taxon>Rhizobiaceae</taxon>
        <taxon>Shinella</taxon>
    </lineage>
</organism>
<dbReference type="Gene3D" id="3.30.1330.40">
    <property type="entry name" value="RutC-like"/>
    <property type="match status" value="1"/>
</dbReference>
<dbReference type="CDD" id="cd06150">
    <property type="entry name" value="YjgF_YER057c_UK114_like_2"/>
    <property type="match status" value="1"/>
</dbReference>
<keyword evidence="2" id="KW-1185">Reference proteome</keyword>
<comment type="caution">
    <text evidence="1">The sequence shown here is derived from an EMBL/GenBank/DDBJ whole genome shotgun (WGS) entry which is preliminary data.</text>
</comment>
<evidence type="ECO:0000313" key="2">
    <source>
        <dbReference type="Proteomes" id="UP001177080"/>
    </source>
</evidence>
<dbReference type="EMBL" id="WHSC02000018">
    <property type="protein sequence ID" value="MDO6124950.1"/>
    <property type="molecule type" value="Genomic_DNA"/>
</dbReference>
<evidence type="ECO:0000313" key="1">
    <source>
        <dbReference type="EMBL" id="MDO6124950.1"/>
    </source>
</evidence>
<dbReference type="Proteomes" id="UP001177080">
    <property type="component" value="Unassembled WGS sequence"/>
</dbReference>
<dbReference type="Pfam" id="PF01042">
    <property type="entry name" value="Ribonuc_L-PSP"/>
    <property type="match status" value="1"/>
</dbReference>